<reference evidence="2" key="2">
    <citation type="journal article" date="2008" name="Nucleic Acids Res.">
        <title>The rice annotation project database (RAP-DB): 2008 update.</title>
        <authorList>
            <consortium name="The rice annotation project (RAP)"/>
        </authorList>
    </citation>
    <scope>GENOME REANNOTATION</scope>
    <source>
        <strain evidence="2">cv. Nipponbare</strain>
    </source>
</reference>
<evidence type="ECO:0000313" key="1">
    <source>
        <dbReference type="EMBL" id="BAD36215.1"/>
    </source>
</evidence>
<evidence type="ECO:0000313" key="2">
    <source>
        <dbReference type="Proteomes" id="UP000000763"/>
    </source>
</evidence>
<protein>
    <submittedName>
        <fullName evidence="1">Uncharacterized protein</fullName>
    </submittedName>
</protein>
<dbReference type="AlphaFoldDB" id="Q69NC6"/>
<reference evidence="2" key="1">
    <citation type="journal article" date="2005" name="Nature">
        <title>The map-based sequence of the rice genome.</title>
        <authorList>
            <consortium name="International rice genome sequencing project (IRGSP)"/>
            <person name="Matsumoto T."/>
            <person name="Wu J."/>
            <person name="Kanamori H."/>
            <person name="Katayose Y."/>
            <person name="Fujisawa M."/>
            <person name="Namiki N."/>
            <person name="Mizuno H."/>
            <person name="Yamamoto K."/>
            <person name="Antonio B.A."/>
            <person name="Baba T."/>
            <person name="Sakata K."/>
            <person name="Nagamura Y."/>
            <person name="Aoki H."/>
            <person name="Arikawa K."/>
            <person name="Arita K."/>
            <person name="Bito T."/>
            <person name="Chiden Y."/>
            <person name="Fujitsuka N."/>
            <person name="Fukunaka R."/>
            <person name="Hamada M."/>
            <person name="Harada C."/>
            <person name="Hayashi A."/>
            <person name="Hijishita S."/>
            <person name="Honda M."/>
            <person name="Hosokawa S."/>
            <person name="Ichikawa Y."/>
            <person name="Idonuma A."/>
            <person name="Iijima M."/>
            <person name="Ikeda M."/>
            <person name="Ikeno M."/>
            <person name="Ito K."/>
            <person name="Ito S."/>
            <person name="Ito T."/>
            <person name="Ito Y."/>
            <person name="Ito Y."/>
            <person name="Iwabuchi A."/>
            <person name="Kamiya K."/>
            <person name="Karasawa W."/>
            <person name="Kurita K."/>
            <person name="Katagiri S."/>
            <person name="Kikuta A."/>
            <person name="Kobayashi H."/>
            <person name="Kobayashi N."/>
            <person name="Machita K."/>
            <person name="Maehara T."/>
            <person name="Masukawa M."/>
            <person name="Mizubayashi T."/>
            <person name="Mukai Y."/>
            <person name="Nagasaki H."/>
            <person name="Nagata Y."/>
            <person name="Naito S."/>
            <person name="Nakashima M."/>
            <person name="Nakama Y."/>
            <person name="Nakamichi Y."/>
            <person name="Nakamura M."/>
            <person name="Meguro A."/>
            <person name="Negishi M."/>
            <person name="Ohta I."/>
            <person name="Ohta T."/>
            <person name="Okamoto M."/>
            <person name="Ono N."/>
            <person name="Saji S."/>
            <person name="Sakaguchi M."/>
            <person name="Sakai K."/>
            <person name="Shibata M."/>
            <person name="Shimokawa T."/>
            <person name="Song J."/>
            <person name="Takazaki Y."/>
            <person name="Terasawa K."/>
            <person name="Tsugane M."/>
            <person name="Tsuji K."/>
            <person name="Ueda S."/>
            <person name="Waki K."/>
            <person name="Yamagata H."/>
            <person name="Yamamoto M."/>
            <person name="Yamamoto S."/>
            <person name="Yamane H."/>
            <person name="Yoshiki S."/>
            <person name="Yoshihara R."/>
            <person name="Yukawa K."/>
            <person name="Zhong H."/>
            <person name="Yano M."/>
            <person name="Yuan Q."/>
            <person name="Ouyang S."/>
            <person name="Liu J."/>
            <person name="Jones K.M."/>
            <person name="Gansberger K."/>
            <person name="Moffat K."/>
            <person name="Hill J."/>
            <person name="Bera J."/>
            <person name="Fadrosh D."/>
            <person name="Jin S."/>
            <person name="Johri S."/>
            <person name="Kim M."/>
            <person name="Overton L."/>
            <person name="Reardon M."/>
            <person name="Tsitrin T."/>
            <person name="Vuong H."/>
            <person name="Weaver B."/>
            <person name="Ciecko A."/>
            <person name="Tallon L."/>
            <person name="Jackson J."/>
            <person name="Pai G."/>
            <person name="Aken S.V."/>
            <person name="Utterback T."/>
            <person name="Reidmuller S."/>
            <person name="Feldblyum T."/>
            <person name="Hsiao J."/>
            <person name="Zismann V."/>
            <person name="Iobst S."/>
            <person name="de Vazeille A.R."/>
            <person name="Buell C.R."/>
            <person name="Ying K."/>
            <person name="Li Y."/>
            <person name="Lu T."/>
            <person name="Huang Y."/>
            <person name="Zhao Q."/>
            <person name="Feng Q."/>
            <person name="Zhang L."/>
            <person name="Zhu J."/>
            <person name="Weng Q."/>
            <person name="Mu J."/>
            <person name="Lu Y."/>
            <person name="Fan D."/>
            <person name="Liu Y."/>
            <person name="Guan J."/>
            <person name="Zhang Y."/>
            <person name="Yu S."/>
            <person name="Liu X."/>
            <person name="Zhang Y."/>
            <person name="Hong G."/>
            <person name="Han B."/>
            <person name="Choisne N."/>
            <person name="Demange N."/>
            <person name="Orjeda G."/>
            <person name="Samain S."/>
            <person name="Cattolico L."/>
            <person name="Pelletier E."/>
            <person name="Couloux A."/>
            <person name="Segurens B."/>
            <person name="Wincker P."/>
            <person name="D'Hont A."/>
            <person name="Scarpelli C."/>
            <person name="Weissenbach J."/>
            <person name="Salanoubat M."/>
            <person name="Quetier F."/>
            <person name="Yu Y."/>
            <person name="Kim H.R."/>
            <person name="Rambo T."/>
            <person name="Currie J."/>
            <person name="Collura K."/>
            <person name="Luo M."/>
            <person name="Yang T."/>
            <person name="Ammiraju J.S.S."/>
            <person name="Engler F."/>
            <person name="Soderlund C."/>
            <person name="Wing R.A."/>
            <person name="Palmer L.E."/>
            <person name="de la Bastide M."/>
            <person name="Spiegel L."/>
            <person name="Nascimento L."/>
            <person name="Zutavern T."/>
            <person name="O'Shaughnessy A."/>
            <person name="Dike S."/>
            <person name="Dedhia N."/>
            <person name="Preston R."/>
            <person name="Balija V."/>
            <person name="McCombie W.R."/>
            <person name="Chow T."/>
            <person name="Chen H."/>
            <person name="Chung M."/>
            <person name="Chen C."/>
            <person name="Shaw J."/>
            <person name="Wu H."/>
            <person name="Hsiao K."/>
            <person name="Chao Y."/>
            <person name="Chu M."/>
            <person name="Cheng C."/>
            <person name="Hour A."/>
            <person name="Lee P."/>
            <person name="Lin S."/>
            <person name="Lin Y."/>
            <person name="Liou J."/>
            <person name="Liu S."/>
            <person name="Hsing Y."/>
            <person name="Raghuvanshi S."/>
            <person name="Mohanty A."/>
            <person name="Bharti A.K."/>
            <person name="Gaur A."/>
            <person name="Gupta V."/>
            <person name="Kumar D."/>
            <person name="Ravi V."/>
            <person name="Vij S."/>
            <person name="Kapur A."/>
            <person name="Khurana P."/>
            <person name="Khurana P."/>
            <person name="Khurana J.P."/>
            <person name="Tyagi A.K."/>
            <person name="Gaikwad K."/>
            <person name="Singh A."/>
            <person name="Dalal V."/>
            <person name="Srivastava S."/>
            <person name="Dixit A."/>
            <person name="Pal A.K."/>
            <person name="Ghazi I.A."/>
            <person name="Yadav M."/>
            <person name="Pandit A."/>
            <person name="Bhargava A."/>
            <person name="Sureshbabu K."/>
            <person name="Batra K."/>
            <person name="Sharma T.R."/>
            <person name="Mohapatra T."/>
            <person name="Singh N.K."/>
            <person name="Messing J."/>
            <person name="Nelson A.B."/>
            <person name="Fuks G."/>
            <person name="Kavchok S."/>
            <person name="Keizer G."/>
            <person name="Linton E."/>
            <person name="Llaca V."/>
            <person name="Song R."/>
            <person name="Tanyolac B."/>
            <person name="Young S."/>
            <person name="Ho-Il K."/>
            <person name="Hahn J.H."/>
            <person name="Sangsakoo G."/>
            <person name="Vanavichit A."/>
            <person name="de Mattos Luiz.A.T."/>
            <person name="Zimmer P.D."/>
            <person name="Malone G."/>
            <person name="Dellagostin O."/>
            <person name="de Oliveira A.C."/>
            <person name="Bevan M."/>
            <person name="Bancroft I."/>
            <person name="Minx P."/>
            <person name="Cordum H."/>
            <person name="Wilson R."/>
            <person name="Cheng Z."/>
            <person name="Jin W."/>
            <person name="Jiang J."/>
            <person name="Leong S.A."/>
            <person name="Iwama H."/>
            <person name="Gojobori T."/>
            <person name="Itoh T."/>
            <person name="Niimura Y."/>
            <person name="Fujii Y."/>
            <person name="Habara T."/>
            <person name="Sakai H."/>
            <person name="Sato Y."/>
            <person name="Wilson G."/>
            <person name="Kumar K."/>
            <person name="McCouch S."/>
            <person name="Juretic N."/>
            <person name="Hoen D."/>
            <person name="Wright S."/>
            <person name="Bruskiewich R."/>
            <person name="Bureau T."/>
            <person name="Miyao A."/>
            <person name="Hirochika H."/>
            <person name="Nishikawa T."/>
            <person name="Kadowaki K."/>
            <person name="Sugiura M."/>
            <person name="Burr B."/>
            <person name="Sasaki T."/>
        </authorList>
    </citation>
    <scope>NUCLEOTIDE SEQUENCE [LARGE SCALE GENOMIC DNA]</scope>
    <source>
        <strain evidence="2">cv. Nipponbare</strain>
    </source>
</reference>
<organism evidence="1 2">
    <name type="scientific">Oryza sativa subsp. japonica</name>
    <name type="common">Rice</name>
    <dbReference type="NCBI Taxonomy" id="39947"/>
    <lineage>
        <taxon>Eukaryota</taxon>
        <taxon>Viridiplantae</taxon>
        <taxon>Streptophyta</taxon>
        <taxon>Embryophyta</taxon>
        <taxon>Tracheophyta</taxon>
        <taxon>Spermatophyta</taxon>
        <taxon>Magnoliopsida</taxon>
        <taxon>Liliopsida</taxon>
        <taxon>Poales</taxon>
        <taxon>Poaceae</taxon>
        <taxon>BOP clade</taxon>
        <taxon>Oryzoideae</taxon>
        <taxon>Oryzeae</taxon>
        <taxon>Oryzinae</taxon>
        <taxon>Oryza</taxon>
        <taxon>Oryza sativa</taxon>
    </lineage>
</organism>
<name>Q69NC6_ORYSJ</name>
<proteinExistence type="predicted"/>
<accession>Q69NC6</accession>
<gene>
    <name evidence="1" type="primary">OJ1742_G01.32</name>
</gene>
<sequence length="100" mass="10960">MTHHWTWQGVVRFVPSFGHSISATHYRAAAGGCPIEGDRGCCHHYLTGSPGLCRRCPLRAHPAATGFEVEGRVAALPPIRDEVSNTKAKSGSRVLRLFHR</sequence>
<dbReference type="EMBL" id="AP005684">
    <property type="protein sequence ID" value="BAD36215.1"/>
    <property type="molecule type" value="Genomic_DNA"/>
</dbReference>
<dbReference type="Proteomes" id="UP000000763">
    <property type="component" value="Chromosome 9"/>
</dbReference>